<proteinExistence type="predicted"/>
<dbReference type="InterPro" id="IPR011055">
    <property type="entry name" value="Dup_hybrid_motif"/>
</dbReference>
<reference evidence="3" key="1">
    <citation type="journal article" date="2019" name="Int. J. Syst. Evol. Microbiol.">
        <title>The Global Catalogue of Microorganisms (GCM) 10K type strain sequencing project: providing services to taxonomists for standard genome sequencing and annotation.</title>
        <authorList>
            <consortium name="The Broad Institute Genomics Platform"/>
            <consortium name="The Broad Institute Genome Sequencing Center for Infectious Disease"/>
            <person name="Wu L."/>
            <person name="Ma J."/>
        </authorList>
    </citation>
    <scope>NUCLEOTIDE SEQUENCE [LARGE SCALE GENOMIC DNA]</scope>
    <source>
        <strain evidence="3">CCUG 54522</strain>
    </source>
</reference>
<evidence type="ECO:0000259" key="1">
    <source>
        <dbReference type="Pfam" id="PF01551"/>
    </source>
</evidence>
<evidence type="ECO:0000313" key="2">
    <source>
        <dbReference type="EMBL" id="MFC6045750.1"/>
    </source>
</evidence>
<dbReference type="InterPro" id="IPR050570">
    <property type="entry name" value="Cell_wall_metabolism_enzyme"/>
</dbReference>
<dbReference type="EMBL" id="JBHSRJ010000009">
    <property type="protein sequence ID" value="MFC6045750.1"/>
    <property type="molecule type" value="Genomic_DNA"/>
</dbReference>
<keyword evidence="2" id="KW-0378">Hydrolase</keyword>
<dbReference type="Proteomes" id="UP001596135">
    <property type="component" value="Unassembled WGS sequence"/>
</dbReference>
<dbReference type="RefSeq" id="WP_379159518.1">
    <property type="nucleotide sequence ID" value="NZ_JBHSRJ010000009.1"/>
</dbReference>
<dbReference type="Gene3D" id="2.70.70.10">
    <property type="entry name" value="Glucose Permease (Domain IIA)"/>
    <property type="match status" value="1"/>
</dbReference>
<dbReference type="SUPFAM" id="SSF51261">
    <property type="entry name" value="Duplicated hybrid motif"/>
    <property type="match status" value="1"/>
</dbReference>
<accession>A0ABW1LQT1</accession>
<sequence>MTINHLARRKFTPAQLLALARDNARARWRRGRAVVPVRSSDGVTPYPTTYPYGVKSSAYAAGRHTGEDHACPVGSLAVATAPGTVEYAGPASARWGSAYGNQVIVRTADNRYDYAHNHLSSWKVSAGQKVQPGDVLGLTGATGNVTGPHSHFEARAAGGRYGSDVHPIRVKVNGPARRARLAKAKK</sequence>
<keyword evidence="3" id="KW-1185">Reference proteome</keyword>
<dbReference type="GO" id="GO:0016787">
    <property type="term" value="F:hydrolase activity"/>
    <property type="evidence" value="ECO:0007669"/>
    <property type="project" value="UniProtKB-KW"/>
</dbReference>
<evidence type="ECO:0000313" key="3">
    <source>
        <dbReference type="Proteomes" id="UP001596135"/>
    </source>
</evidence>
<organism evidence="2 3">
    <name type="scientific">Nocardioides hankookensis</name>
    <dbReference type="NCBI Taxonomy" id="443157"/>
    <lineage>
        <taxon>Bacteria</taxon>
        <taxon>Bacillati</taxon>
        <taxon>Actinomycetota</taxon>
        <taxon>Actinomycetes</taxon>
        <taxon>Propionibacteriales</taxon>
        <taxon>Nocardioidaceae</taxon>
        <taxon>Nocardioides</taxon>
    </lineage>
</organism>
<feature type="domain" description="M23ase beta-sheet core" evidence="1">
    <location>
        <begin position="63"/>
        <end position="158"/>
    </location>
</feature>
<dbReference type="PANTHER" id="PTHR21666:SF270">
    <property type="entry name" value="MUREIN HYDROLASE ACTIVATOR ENVC"/>
    <property type="match status" value="1"/>
</dbReference>
<dbReference type="CDD" id="cd12797">
    <property type="entry name" value="M23_peptidase"/>
    <property type="match status" value="1"/>
</dbReference>
<dbReference type="EC" id="3.4.-.-" evidence="2"/>
<comment type="caution">
    <text evidence="2">The sequence shown here is derived from an EMBL/GenBank/DDBJ whole genome shotgun (WGS) entry which is preliminary data.</text>
</comment>
<dbReference type="PANTHER" id="PTHR21666">
    <property type="entry name" value="PEPTIDASE-RELATED"/>
    <property type="match status" value="1"/>
</dbReference>
<protein>
    <submittedName>
        <fullName evidence="2">M23 family metallopeptidase</fullName>
        <ecNumber evidence="2">3.4.-.-</ecNumber>
    </submittedName>
</protein>
<dbReference type="InterPro" id="IPR016047">
    <property type="entry name" value="M23ase_b-sheet_dom"/>
</dbReference>
<dbReference type="Pfam" id="PF01551">
    <property type="entry name" value="Peptidase_M23"/>
    <property type="match status" value="1"/>
</dbReference>
<gene>
    <name evidence="2" type="ORF">ACFPYL_21890</name>
</gene>
<name>A0ABW1LQT1_9ACTN</name>